<dbReference type="AlphaFoldDB" id="A0A0C9WEK0"/>
<dbReference type="OrthoDB" id="3027018at2759"/>
<name>A0A0C9WEK0_9AGAM</name>
<evidence type="ECO:0000313" key="3">
    <source>
        <dbReference type="Proteomes" id="UP000053820"/>
    </source>
</evidence>
<protein>
    <recommendedName>
        <fullName evidence="1">F-box domain-containing protein</fullName>
    </recommendedName>
</protein>
<accession>A0A0C9WEK0</accession>
<organism evidence="2 3">
    <name type="scientific">Hydnomerulius pinastri MD-312</name>
    <dbReference type="NCBI Taxonomy" id="994086"/>
    <lineage>
        <taxon>Eukaryota</taxon>
        <taxon>Fungi</taxon>
        <taxon>Dikarya</taxon>
        <taxon>Basidiomycota</taxon>
        <taxon>Agaricomycotina</taxon>
        <taxon>Agaricomycetes</taxon>
        <taxon>Agaricomycetidae</taxon>
        <taxon>Boletales</taxon>
        <taxon>Boletales incertae sedis</taxon>
        <taxon>Leucogyrophana</taxon>
    </lineage>
</organism>
<feature type="domain" description="F-box" evidence="1">
    <location>
        <begin position="68"/>
        <end position="123"/>
    </location>
</feature>
<dbReference type="InterPro" id="IPR032675">
    <property type="entry name" value="LRR_dom_sf"/>
</dbReference>
<dbReference type="Proteomes" id="UP000053820">
    <property type="component" value="Unassembled WGS sequence"/>
</dbReference>
<evidence type="ECO:0000313" key="2">
    <source>
        <dbReference type="EMBL" id="KIJ63991.1"/>
    </source>
</evidence>
<evidence type="ECO:0000259" key="1">
    <source>
        <dbReference type="Pfam" id="PF12937"/>
    </source>
</evidence>
<reference evidence="2 3" key="1">
    <citation type="submission" date="2014-04" db="EMBL/GenBank/DDBJ databases">
        <title>Evolutionary Origins and Diversification of the Mycorrhizal Mutualists.</title>
        <authorList>
            <consortium name="DOE Joint Genome Institute"/>
            <consortium name="Mycorrhizal Genomics Consortium"/>
            <person name="Kohler A."/>
            <person name="Kuo A."/>
            <person name="Nagy L.G."/>
            <person name="Floudas D."/>
            <person name="Copeland A."/>
            <person name="Barry K.W."/>
            <person name="Cichocki N."/>
            <person name="Veneault-Fourrey C."/>
            <person name="LaButti K."/>
            <person name="Lindquist E.A."/>
            <person name="Lipzen A."/>
            <person name="Lundell T."/>
            <person name="Morin E."/>
            <person name="Murat C."/>
            <person name="Riley R."/>
            <person name="Ohm R."/>
            <person name="Sun H."/>
            <person name="Tunlid A."/>
            <person name="Henrissat B."/>
            <person name="Grigoriev I.V."/>
            <person name="Hibbett D.S."/>
            <person name="Martin F."/>
        </authorList>
    </citation>
    <scope>NUCLEOTIDE SEQUENCE [LARGE SCALE GENOMIC DNA]</scope>
    <source>
        <strain evidence="2 3">MD-312</strain>
    </source>
</reference>
<keyword evidence="3" id="KW-1185">Reference proteome</keyword>
<dbReference type="Pfam" id="PF12937">
    <property type="entry name" value="F-box-like"/>
    <property type="match status" value="1"/>
</dbReference>
<sequence>MTRPTTETVDQEITVLLAQLSVLQRREDDFARVLDDMARLQDSIRAERVALSSKITELESQKHPINWLPSELLIQIFLVCAEDESAEIAAGLSYNPASVLISHVCRKWRELALTTSALWSFISYRDRQWRTQPLFTFLERSGQSPITFTFVTPPSSLSGQDVSMLEVAERMTSTKIVEVLMPRLPRVRSITFECSFPRGMAWLLGAINHSEELHKLESLDLALSAHDPSFEGTTLLTADQLSREDPPGVTSALTYLRLQQLPPTAIPGYLVRTVQTLELSYPLRKTPTVRRHHFVLRMSHLISLLRHTPQLHELSMIGVTPLWDVITKAQTNPSPSQTASEPLKLISAFELPKVKRLEWKYAYPRDVFPFLSLVALPELEHWDLLIAQSPTKRYDLTQFRGNHIHDQDSFIQAEPLANVQTLHSVKELNVSCQNEDTLGSALRQFLFPSLEKLDIAFVGQHLRKEPGLPMLSRLESIFRDPRLPLLTHLTISHFDIFIGYGKTMLGYMPNLRSLTLGACTGVSVILEALAESYGTPGQGPRGRRCGVRVCPRLEELVLWSCTDFDFGALVSAVYARGILLNSGGEPNQEPEAVASAVLGRKIRPLKKTRNVGASQTQRADTNAHAVSGSRSTLIPIEEALHPSCITCVHLEDCPQISEEQAYSLEEVLGTVVMYR</sequence>
<gene>
    <name evidence="2" type="ORF">HYDPIDRAFT_112500</name>
</gene>
<proteinExistence type="predicted"/>
<dbReference type="PANTHER" id="PTHR38926">
    <property type="entry name" value="F-BOX DOMAIN CONTAINING PROTEIN, EXPRESSED"/>
    <property type="match status" value="1"/>
</dbReference>
<dbReference type="Gene3D" id="3.80.10.10">
    <property type="entry name" value="Ribonuclease Inhibitor"/>
    <property type="match status" value="2"/>
</dbReference>
<dbReference type="SUPFAM" id="SSF52047">
    <property type="entry name" value="RNI-like"/>
    <property type="match status" value="1"/>
</dbReference>
<dbReference type="EMBL" id="KN839848">
    <property type="protein sequence ID" value="KIJ63991.1"/>
    <property type="molecule type" value="Genomic_DNA"/>
</dbReference>
<dbReference type="InterPro" id="IPR001810">
    <property type="entry name" value="F-box_dom"/>
</dbReference>
<dbReference type="HOGENOM" id="CLU_027432_0_0_1"/>
<dbReference type="PANTHER" id="PTHR38926:SF72">
    <property type="entry name" value="IM:7136021-RELATED"/>
    <property type="match status" value="1"/>
</dbReference>